<comment type="caution">
    <text evidence="6">The sequence shown here is derived from an EMBL/GenBank/DDBJ whole genome shotgun (WGS) entry which is preliminary data.</text>
</comment>
<dbReference type="InterPro" id="IPR007792">
    <property type="entry name" value="T4SS_VirB3/TrbD/AvhB"/>
</dbReference>
<gene>
    <name evidence="6" type="ORF">DM484_10685</name>
</gene>
<name>A0A2W4R6V3_9GAMM</name>
<dbReference type="Proteomes" id="UP000249396">
    <property type="component" value="Unassembled WGS sequence"/>
</dbReference>
<evidence type="ECO:0000256" key="4">
    <source>
        <dbReference type="ARBA" id="ARBA00023136"/>
    </source>
</evidence>
<proteinExistence type="predicted"/>
<feature type="transmembrane region" description="Helical" evidence="5">
    <location>
        <begin position="35"/>
        <end position="57"/>
    </location>
</feature>
<evidence type="ECO:0000256" key="1">
    <source>
        <dbReference type="ARBA" id="ARBA00004370"/>
    </source>
</evidence>
<keyword evidence="3 5" id="KW-1133">Transmembrane helix</keyword>
<comment type="subcellular location">
    <subcellularLocation>
        <location evidence="1">Membrane</location>
    </subcellularLocation>
</comment>
<evidence type="ECO:0000256" key="3">
    <source>
        <dbReference type="ARBA" id="ARBA00022989"/>
    </source>
</evidence>
<evidence type="ECO:0000313" key="6">
    <source>
        <dbReference type="EMBL" id="PZN79905.1"/>
    </source>
</evidence>
<dbReference type="GO" id="GO:0016020">
    <property type="term" value="C:membrane"/>
    <property type="evidence" value="ECO:0007669"/>
    <property type="project" value="UniProtKB-SubCell"/>
</dbReference>
<evidence type="ECO:0000313" key="7">
    <source>
        <dbReference type="Proteomes" id="UP000249396"/>
    </source>
</evidence>
<organism evidence="6 7">
    <name type="scientific">Candidatus Methylumidiphilus alinenensis</name>
    <dbReference type="NCBI Taxonomy" id="2202197"/>
    <lineage>
        <taxon>Bacteria</taxon>
        <taxon>Pseudomonadati</taxon>
        <taxon>Pseudomonadota</taxon>
        <taxon>Gammaproteobacteria</taxon>
        <taxon>Methylococcales</taxon>
        <taxon>Candidatus Methylumidiphilus</taxon>
    </lineage>
</organism>
<accession>A0A2W4R6V3</accession>
<keyword evidence="4 5" id="KW-0472">Membrane</keyword>
<evidence type="ECO:0000256" key="5">
    <source>
        <dbReference type="SAM" id="Phobius"/>
    </source>
</evidence>
<sequence>MAQRDRADQETVTVDPLFVGLTRPATIMGVPYEAFVIELVVVSIIFLGVGDPFYMLLLMPFHAVLYLVSAQNQNAFGAIMIWLMTKGRCKNSRFWGGAASFSPLATKKWVS</sequence>
<dbReference type="Pfam" id="PF05101">
    <property type="entry name" value="VirB3"/>
    <property type="match status" value="1"/>
</dbReference>
<reference evidence="6 7" key="1">
    <citation type="journal article" date="2018" name="Aquat. Microb. Ecol.">
        <title>Gammaproteobacterial methanotrophs dominate.</title>
        <authorList>
            <person name="Rissanen A.J."/>
            <person name="Saarenheimo J."/>
            <person name="Tiirola M."/>
            <person name="Peura S."/>
            <person name="Aalto S.L."/>
            <person name="Karvinen A."/>
            <person name="Nykanen H."/>
        </authorList>
    </citation>
    <scope>NUCLEOTIDE SEQUENCE [LARGE SCALE GENOMIC DNA]</scope>
    <source>
        <strain evidence="6">AMbin10</strain>
    </source>
</reference>
<dbReference type="EMBL" id="QJPH01000291">
    <property type="protein sequence ID" value="PZN79905.1"/>
    <property type="molecule type" value="Genomic_DNA"/>
</dbReference>
<protein>
    <submittedName>
        <fullName evidence="6">Conjugal transfer protein</fullName>
    </submittedName>
</protein>
<dbReference type="AlphaFoldDB" id="A0A2W4R6V3"/>
<evidence type="ECO:0000256" key="2">
    <source>
        <dbReference type="ARBA" id="ARBA00022692"/>
    </source>
</evidence>
<feature type="transmembrane region" description="Helical" evidence="5">
    <location>
        <begin position="63"/>
        <end position="84"/>
    </location>
</feature>
<keyword evidence="2 5" id="KW-0812">Transmembrane</keyword>